<protein>
    <submittedName>
        <fullName evidence="1">7025_t:CDS:1</fullName>
    </submittedName>
</protein>
<accession>A0ACA9NNG1</accession>
<name>A0ACA9NNG1_9GLOM</name>
<keyword evidence="2" id="KW-1185">Reference proteome</keyword>
<dbReference type="EMBL" id="CAJVPU010017257">
    <property type="protein sequence ID" value="CAG8658455.1"/>
    <property type="molecule type" value="Genomic_DNA"/>
</dbReference>
<organism evidence="1 2">
    <name type="scientific">Dentiscutata heterogama</name>
    <dbReference type="NCBI Taxonomy" id="1316150"/>
    <lineage>
        <taxon>Eukaryota</taxon>
        <taxon>Fungi</taxon>
        <taxon>Fungi incertae sedis</taxon>
        <taxon>Mucoromycota</taxon>
        <taxon>Glomeromycotina</taxon>
        <taxon>Glomeromycetes</taxon>
        <taxon>Diversisporales</taxon>
        <taxon>Gigasporaceae</taxon>
        <taxon>Dentiscutata</taxon>
    </lineage>
</organism>
<proteinExistence type="predicted"/>
<reference evidence="1" key="1">
    <citation type="submission" date="2021-06" db="EMBL/GenBank/DDBJ databases">
        <authorList>
            <person name="Kallberg Y."/>
            <person name="Tangrot J."/>
            <person name="Rosling A."/>
        </authorList>
    </citation>
    <scope>NUCLEOTIDE SEQUENCE</scope>
    <source>
        <strain evidence="1">IL203A</strain>
    </source>
</reference>
<sequence length="57" mass="6589">LGQQFATFEVIILVAMMLKKFKFKLVPGQKSPPEFKDDITLPMKDPLMTKVSYRTKN</sequence>
<comment type="caution">
    <text evidence="1">The sequence shown here is derived from an EMBL/GenBank/DDBJ whole genome shotgun (WGS) entry which is preliminary data.</text>
</comment>
<dbReference type="Proteomes" id="UP000789702">
    <property type="component" value="Unassembled WGS sequence"/>
</dbReference>
<gene>
    <name evidence="1" type="ORF">DHETER_LOCUS9639</name>
</gene>
<evidence type="ECO:0000313" key="2">
    <source>
        <dbReference type="Proteomes" id="UP000789702"/>
    </source>
</evidence>
<evidence type="ECO:0000313" key="1">
    <source>
        <dbReference type="EMBL" id="CAG8658455.1"/>
    </source>
</evidence>
<feature type="non-terminal residue" evidence="1">
    <location>
        <position position="1"/>
    </location>
</feature>